<protein>
    <recommendedName>
        <fullName evidence="8">FUN14-domain-containing protein</fullName>
    </recommendedName>
</protein>
<dbReference type="Pfam" id="PF04930">
    <property type="entry name" value="FUN14"/>
    <property type="match status" value="1"/>
</dbReference>
<dbReference type="GO" id="GO:0016020">
    <property type="term" value="C:membrane"/>
    <property type="evidence" value="ECO:0007669"/>
    <property type="project" value="UniProtKB-SubCell"/>
</dbReference>
<evidence type="ECO:0000256" key="4">
    <source>
        <dbReference type="ARBA" id="ARBA00022989"/>
    </source>
</evidence>
<comment type="subcellular location">
    <subcellularLocation>
        <location evidence="1">Membrane</location>
    </subcellularLocation>
</comment>
<dbReference type="PANTHER" id="PTHR21346">
    <property type="entry name" value="FUN14 DOMAIN CONTAINING"/>
    <property type="match status" value="1"/>
</dbReference>
<dbReference type="STRING" id="1882483.A0A317XSA1"/>
<dbReference type="InterPro" id="IPR007014">
    <property type="entry name" value="FUN14"/>
</dbReference>
<evidence type="ECO:0000256" key="2">
    <source>
        <dbReference type="ARBA" id="ARBA00009160"/>
    </source>
</evidence>
<gene>
    <name evidence="6" type="ORF">BCV70DRAFT_200010</name>
</gene>
<sequence>MNSFGILRSGLQASHGFAASGARVGLGLRTQPLQQVQQARSYYGKKLNPKAMMEQQARMGRQVRVQTATHSAAKGPRLGFVVGASLIAATGLGLYSRPGVMCESARPYAVSSPAATTETPVAVETEPQSMVSIYQLSFGTVCGFCAGVFIKKGLKLIAFLLGGTYVLLQYMNSQRLVTVNWSAINSRYDKLVNSAAGSSNSVQTTGFRGSKAGRVWNNFTNFLMADFQPRATFMAGLLLGLRIG</sequence>
<dbReference type="Proteomes" id="UP000246740">
    <property type="component" value="Unassembled WGS sequence"/>
</dbReference>
<dbReference type="PANTHER" id="PTHR21346:SF10">
    <property type="entry name" value="TRANSMEMBRANE PROTEIN"/>
    <property type="match status" value="1"/>
</dbReference>
<comment type="similarity">
    <text evidence="2">Belongs to the FUN14 family.</text>
</comment>
<evidence type="ECO:0000313" key="7">
    <source>
        <dbReference type="Proteomes" id="UP000246740"/>
    </source>
</evidence>
<dbReference type="OrthoDB" id="163794at2759"/>
<dbReference type="InParanoid" id="A0A317XSA1"/>
<dbReference type="EMBL" id="KZ819192">
    <property type="protein sequence ID" value="PWZ00750.1"/>
    <property type="molecule type" value="Genomic_DNA"/>
</dbReference>
<keyword evidence="4" id="KW-1133">Transmembrane helix</keyword>
<reference evidence="6 7" key="1">
    <citation type="journal article" date="2018" name="Mol. Biol. Evol.">
        <title>Broad Genomic Sampling Reveals a Smut Pathogenic Ancestry of the Fungal Clade Ustilaginomycotina.</title>
        <authorList>
            <person name="Kijpornyongpan T."/>
            <person name="Mondo S.J."/>
            <person name="Barry K."/>
            <person name="Sandor L."/>
            <person name="Lee J."/>
            <person name="Lipzen A."/>
            <person name="Pangilinan J."/>
            <person name="LaButti K."/>
            <person name="Hainaut M."/>
            <person name="Henrissat B."/>
            <person name="Grigoriev I.V."/>
            <person name="Spatafora J.W."/>
            <person name="Aime M.C."/>
        </authorList>
    </citation>
    <scope>NUCLEOTIDE SEQUENCE [LARGE SCALE GENOMIC DNA]</scope>
    <source>
        <strain evidence="6 7">MCA 3645</strain>
    </source>
</reference>
<accession>A0A317XSA1</accession>
<name>A0A317XSA1_9BASI</name>
<keyword evidence="5" id="KW-0472">Membrane</keyword>
<evidence type="ECO:0000256" key="3">
    <source>
        <dbReference type="ARBA" id="ARBA00022692"/>
    </source>
</evidence>
<evidence type="ECO:0000313" key="6">
    <source>
        <dbReference type="EMBL" id="PWZ00750.1"/>
    </source>
</evidence>
<evidence type="ECO:0000256" key="5">
    <source>
        <dbReference type="ARBA" id="ARBA00023136"/>
    </source>
</evidence>
<dbReference type="AlphaFoldDB" id="A0A317XSA1"/>
<evidence type="ECO:0000256" key="1">
    <source>
        <dbReference type="ARBA" id="ARBA00004370"/>
    </source>
</evidence>
<proteinExistence type="inferred from homology"/>
<organism evidence="6 7">
    <name type="scientific">Testicularia cyperi</name>
    <dbReference type="NCBI Taxonomy" id="1882483"/>
    <lineage>
        <taxon>Eukaryota</taxon>
        <taxon>Fungi</taxon>
        <taxon>Dikarya</taxon>
        <taxon>Basidiomycota</taxon>
        <taxon>Ustilaginomycotina</taxon>
        <taxon>Ustilaginomycetes</taxon>
        <taxon>Ustilaginales</taxon>
        <taxon>Anthracoideaceae</taxon>
        <taxon>Testicularia</taxon>
    </lineage>
</organism>
<evidence type="ECO:0008006" key="8">
    <source>
        <dbReference type="Google" id="ProtNLM"/>
    </source>
</evidence>
<keyword evidence="3" id="KW-0812">Transmembrane</keyword>
<keyword evidence="7" id="KW-1185">Reference proteome</keyword>